<reference evidence="13 14" key="1">
    <citation type="journal article" date="2018" name="Mol. Biol. Evol.">
        <title>Broad Genomic Sampling Reveals a Smut Pathogenic Ancestry of the Fungal Clade Ustilaginomycotina.</title>
        <authorList>
            <person name="Kijpornyongpan T."/>
            <person name="Mondo S.J."/>
            <person name="Barry K."/>
            <person name="Sandor L."/>
            <person name="Lee J."/>
            <person name="Lipzen A."/>
            <person name="Pangilinan J."/>
            <person name="LaButti K."/>
            <person name="Hainaut M."/>
            <person name="Henrissat B."/>
            <person name="Grigoriev I.V."/>
            <person name="Spatafora J.W."/>
            <person name="Aime M.C."/>
        </authorList>
    </citation>
    <scope>NUCLEOTIDE SEQUENCE [LARGE SCALE GENOMIC DNA]</scope>
    <source>
        <strain evidence="13 14">MCA 4186</strain>
    </source>
</reference>
<keyword evidence="3 10" id="KW-0963">Cytoplasm</keyword>
<evidence type="ECO:0000256" key="4">
    <source>
        <dbReference type="ARBA" id="ARBA00022722"/>
    </source>
</evidence>
<dbReference type="InterPro" id="IPR047139">
    <property type="entry name" value="ANKZ1/VMS1"/>
</dbReference>
<keyword evidence="8" id="KW-0040">ANK repeat</keyword>
<gene>
    <name evidence="13" type="ORF">FA09DRAFT_358291</name>
</gene>
<evidence type="ECO:0000256" key="6">
    <source>
        <dbReference type="ARBA" id="ARBA00022759"/>
    </source>
</evidence>
<evidence type="ECO:0000256" key="2">
    <source>
        <dbReference type="ARBA" id="ARBA00009262"/>
    </source>
</evidence>
<dbReference type="GO" id="GO:0036503">
    <property type="term" value="P:ERAD pathway"/>
    <property type="evidence" value="ECO:0007669"/>
    <property type="project" value="TreeGrafter"/>
</dbReference>
<keyword evidence="6 10" id="KW-0255">Endonuclease</keyword>
<keyword evidence="7 10" id="KW-0378">Hydrolase</keyword>
<feature type="compositionally biased region" description="Pro residues" evidence="11">
    <location>
        <begin position="679"/>
        <end position="689"/>
    </location>
</feature>
<feature type="region of interest" description="Disordered" evidence="11">
    <location>
        <begin position="640"/>
        <end position="751"/>
    </location>
</feature>
<keyword evidence="9" id="KW-0175">Coiled coil</keyword>
<feature type="domain" description="VLRF1" evidence="12">
    <location>
        <begin position="222"/>
        <end position="389"/>
    </location>
</feature>
<evidence type="ECO:0000259" key="12">
    <source>
        <dbReference type="PROSITE" id="PS52044"/>
    </source>
</evidence>
<feature type="compositionally biased region" description="Acidic residues" evidence="11">
    <location>
        <begin position="48"/>
        <end position="66"/>
    </location>
</feature>
<evidence type="ECO:0000313" key="13">
    <source>
        <dbReference type="EMBL" id="PWO00942.1"/>
    </source>
</evidence>
<evidence type="ECO:0000256" key="9">
    <source>
        <dbReference type="ARBA" id="ARBA00023054"/>
    </source>
</evidence>
<feature type="active site" evidence="10">
    <location>
        <position position="282"/>
    </location>
</feature>
<feature type="region of interest" description="Disordered" evidence="11">
    <location>
        <begin position="185"/>
        <end position="217"/>
    </location>
</feature>
<dbReference type="GO" id="GO:0016787">
    <property type="term" value="F:hydrolase activity"/>
    <property type="evidence" value="ECO:0007669"/>
    <property type="project" value="UniProtKB-KW"/>
</dbReference>
<dbReference type="OrthoDB" id="57957at2759"/>
<protein>
    <recommendedName>
        <fullName evidence="12">VLRF1 domain-containing protein</fullName>
    </recommendedName>
</protein>
<dbReference type="RefSeq" id="XP_025601220.1">
    <property type="nucleotide sequence ID" value="XM_025744942.1"/>
</dbReference>
<comment type="domain">
    <text evidence="10">The VLRF1 domain mediates binding to the 60S ribosomal subunit.</text>
</comment>
<feature type="compositionally biased region" description="Basic and acidic residues" evidence="11">
    <location>
        <begin position="644"/>
        <end position="667"/>
    </location>
</feature>
<proteinExistence type="inferred from homology"/>
<keyword evidence="14" id="KW-1185">Reference proteome</keyword>
<feature type="compositionally biased region" description="Basic and acidic residues" evidence="11">
    <location>
        <begin position="724"/>
        <end position="741"/>
    </location>
</feature>
<dbReference type="EMBL" id="KZ819284">
    <property type="protein sequence ID" value="PWO00942.1"/>
    <property type="molecule type" value="Genomic_DNA"/>
</dbReference>
<dbReference type="PANTHER" id="PTHR16036:SF2">
    <property type="entry name" value="TRNA ENDONUCLEASE ANKZF1"/>
    <property type="match status" value="1"/>
</dbReference>
<feature type="compositionally biased region" description="Basic and acidic residues" evidence="11">
    <location>
        <begin position="193"/>
        <end position="205"/>
    </location>
</feature>
<feature type="compositionally biased region" description="Low complexity" evidence="11">
    <location>
        <begin position="668"/>
        <end position="678"/>
    </location>
</feature>
<keyword evidence="5" id="KW-0677">Repeat</keyword>
<name>A0A316ZHF1_9BASI</name>
<evidence type="ECO:0000256" key="8">
    <source>
        <dbReference type="ARBA" id="ARBA00023043"/>
    </source>
</evidence>
<comment type="similarity">
    <text evidence="2 10">Belongs to the ANKZF1/VMS1 family.</text>
</comment>
<evidence type="ECO:0000256" key="7">
    <source>
        <dbReference type="ARBA" id="ARBA00022801"/>
    </source>
</evidence>
<feature type="region of interest" description="Disordered" evidence="11">
    <location>
        <begin position="413"/>
        <end position="434"/>
    </location>
</feature>
<dbReference type="AlphaFoldDB" id="A0A316ZHF1"/>
<dbReference type="InterPro" id="IPR041175">
    <property type="entry name" value="VLRF1/Vms1"/>
</dbReference>
<dbReference type="PANTHER" id="PTHR16036">
    <property type="entry name" value="ANKYRIN REPEAT AND ZINC FINGER DOMAIN-CONTAINING PROTEIN 1"/>
    <property type="match status" value="1"/>
</dbReference>
<comment type="subcellular location">
    <subcellularLocation>
        <location evidence="1">Cytoplasm</location>
    </subcellularLocation>
</comment>
<dbReference type="STRING" id="58919.A0A316ZHF1"/>
<evidence type="ECO:0000256" key="3">
    <source>
        <dbReference type="ARBA" id="ARBA00022490"/>
    </source>
</evidence>
<evidence type="ECO:0000256" key="5">
    <source>
        <dbReference type="ARBA" id="ARBA00022737"/>
    </source>
</evidence>
<keyword evidence="4 10" id="KW-0540">Nuclease</keyword>
<evidence type="ECO:0000256" key="11">
    <source>
        <dbReference type="SAM" id="MobiDB-lite"/>
    </source>
</evidence>
<dbReference type="GeneID" id="37272486"/>
<dbReference type="Pfam" id="PF18826">
    <property type="entry name" value="bVLRF1"/>
    <property type="match status" value="1"/>
</dbReference>
<evidence type="ECO:0000256" key="10">
    <source>
        <dbReference type="PROSITE-ProRule" id="PRU01389"/>
    </source>
</evidence>
<evidence type="ECO:0000313" key="14">
    <source>
        <dbReference type="Proteomes" id="UP000245946"/>
    </source>
</evidence>
<dbReference type="PROSITE" id="PS52044">
    <property type="entry name" value="VLRF1"/>
    <property type="match status" value="1"/>
</dbReference>
<dbReference type="Proteomes" id="UP000245946">
    <property type="component" value="Unassembled WGS sequence"/>
</dbReference>
<sequence length="751" mass="81020">MSAAAPAQPRKPKRHPLLTKALYAPALPAPLLPALALRSLDVAPVGAEESESESEEDSDDDDDDEDGDRRSARAAASVSRDAFYWFVTPTPAAAADGAEAPPVLEQTQLGIYRALLPKTLNFASDQADLAALQARPLGTADLAALQRAAGGTPLRKLKGGPAADEAAQMLGASFMDGRALLAGAVTEESSDSEMGHSDASDHEEAASSAGGSSIRSLAPPPSLRSWTIILLGGGHFSAAIVALNPAPTPPSKRTGASDQRFIVLAHKAFHRYTTRKKQGGGQAAQDATGRFAKSAGAQLRRYGEQALAEEIRELLASKPWREGIGASERVWVRAGKRAARGILWSWASAKETSPLEAPRSSGALQTIPFATRRPTVGEALRCFAELTRVKVRHETDEELAARDAAYRAQIEGGARERDERRQREKERQKREREKLERIEREKAEQAAAVLEPKEALRRDRLERLVEMLRKGRVTAAVSHLAKYERDLLRLAGWDVEPDSEPDDADDAAALSQRRINAPLPDWWRLEDARDKGLVRASGDAPPVPDNPTASQLVPSTILQLAAEGGHEEAVRYLLVERRADPTLPVLPPPGVAGAAVHRTAYDLCSSRAARDVFRRLMAAQPEWYTWDSMEAGGARVPSALTGEMEERQQAKVKDRRTALREKAKAREAAAAAKEAANPTPAPPPAPEPVAPVKESSATKNRLGGAPPARLMQQRDEQAGLSPEMRARIEREKRARAAEARFKALQGGGGAP</sequence>
<dbReference type="GO" id="GO:0004519">
    <property type="term" value="F:endonuclease activity"/>
    <property type="evidence" value="ECO:0007669"/>
    <property type="project" value="UniProtKB-KW"/>
</dbReference>
<organism evidence="13 14">
    <name type="scientific">Tilletiopsis washingtonensis</name>
    <dbReference type="NCBI Taxonomy" id="58919"/>
    <lineage>
        <taxon>Eukaryota</taxon>
        <taxon>Fungi</taxon>
        <taxon>Dikarya</taxon>
        <taxon>Basidiomycota</taxon>
        <taxon>Ustilaginomycotina</taxon>
        <taxon>Exobasidiomycetes</taxon>
        <taxon>Entylomatales</taxon>
        <taxon>Entylomatales incertae sedis</taxon>
        <taxon>Tilletiopsis</taxon>
    </lineage>
</organism>
<dbReference type="GO" id="GO:0005737">
    <property type="term" value="C:cytoplasm"/>
    <property type="evidence" value="ECO:0007669"/>
    <property type="project" value="UniProtKB-SubCell"/>
</dbReference>
<evidence type="ECO:0000256" key="1">
    <source>
        <dbReference type="ARBA" id="ARBA00004496"/>
    </source>
</evidence>
<accession>A0A316ZHF1</accession>
<feature type="region of interest" description="Disordered" evidence="11">
    <location>
        <begin position="43"/>
        <end position="74"/>
    </location>
</feature>